<accession>A0A6B0UEX1</accession>
<dbReference type="AlphaFoldDB" id="A0A6B0UEX1"/>
<name>A0A6B0UEX1_IXORI</name>
<dbReference type="EMBL" id="GIFC01006017">
    <property type="protein sequence ID" value="MXU88100.1"/>
    <property type="molecule type" value="Transcribed_RNA"/>
</dbReference>
<organism evidence="1">
    <name type="scientific">Ixodes ricinus</name>
    <name type="common">Common tick</name>
    <name type="synonym">Acarus ricinus</name>
    <dbReference type="NCBI Taxonomy" id="34613"/>
    <lineage>
        <taxon>Eukaryota</taxon>
        <taxon>Metazoa</taxon>
        <taxon>Ecdysozoa</taxon>
        <taxon>Arthropoda</taxon>
        <taxon>Chelicerata</taxon>
        <taxon>Arachnida</taxon>
        <taxon>Acari</taxon>
        <taxon>Parasitiformes</taxon>
        <taxon>Ixodida</taxon>
        <taxon>Ixodoidea</taxon>
        <taxon>Ixodidae</taxon>
        <taxon>Ixodinae</taxon>
        <taxon>Ixodes</taxon>
    </lineage>
</organism>
<proteinExistence type="predicted"/>
<reference evidence="1" key="1">
    <citation type="submission" date="2019-12" db="EMBL/GenBank/DDBJ databases">
        <title>An insight into the sialome of adult female Ixodes ricinus ticks feeding for 6 days.</title>
        <authorList>
            <person name="Perner J."/>
            <person name="Ribeiro J.M.C."/>
        </authorList>
    </citation>
    <scope>NUCLEOTIDE SEQUENCE</scope>
    <source>
        <strain evidence="1">Semi-engorged</strain>
        <tissue evidence="1">Salivary glands</tissue>
    </source>
</reference>
<evidence type="ECO:0000313" key="1">
    <source>
        <dbReference type="EMBL" id="MXU88100.1"/>
    </source>
</evidence>
<protein>
    <submittedName>
        <fullName evidence="1">Putative secreted protein</fullName>
    </submittedName>
</protein>
<sequence length="100" mass="11700">MLFMWMRSRWLPSRMLQSFIRYSWAFTESGKLRESMATLVSSWRSFSSPAGSKSASTTLFIWLRTEHWHLRSSLNALTAWSSTVANSWYSLCMRSSMGSW</sequence>